<accession>A0A0F9TMC5</accession>
<reference evidence="1" key="1">
    <citation type="journal article" date="2015" name="Nature">
        <title>Complex archaea that bridge the gap between prokaryotes and eukaryotes.</title>
        <authorList>
            <person name="Spang A."/>
            <person name="Saw J.H."/>
            <person name="Jorgensen S.L."/>
            <person name="Zaremba-Niedzwiedzka K."/>
            <person name="Martijn J."/>
            <person name="Lind A.E."/>
            <person name="van Eijk R."/>
            <person name="Schleper C."/>
            <person name="Guy L."/>
            <person name="Ettema T.J."/>
        </authorList>
    </citation>
    <scope>NUCLEOTIDE SEQUENCE</scope>
</reference>
<name>A0A0F9TMC5_9ZZZZ</name>
<dbReference type="AlphaFoldDB" id="A0A0F9TMC5"/>
<proteinExistence type="predicted"/>
<sequence>MTFNKIKKEYERLARLYNEAVKSLDHLYSAKKRVGKSLLDLLDRG</sequence>
<dbReference type="EMBL" id="LAZR01000231">
    <property type="protein sequence ID" value="KKN80399.1"/>
    <property type="molecule type" value="Genomic_DNA"/>
</dbReference>
<protein>
    <submittedName>
        <fullName evidence="1">Uncharacterized protein</fullName>
    </submittedName>
</protein>
<comment type="caution">
    <text evidence="1">The sequence shown here is derived from an EMBL/GenBank/DDBJ whole genome shotgun (WGS) entry which is preliminary data.</text>
</comment>
<gene>
    <name evidence="1" type="ORF">LCGC14_0329920</name>
</gene>
<evidence type="ECO:0000313" key="1">
    <source>
        <dbReference type="EMBL" id="KKN80399.1"/>
    </source>
</evidence>
<organism evidence="1">
    <name type="scientific">marine sediment metagenome</name>
    <dbReference type="NCBI Taxonomy" id="412755"/>
    <lineage>
        <taxon>unclassified sequences</taxon>
        <taxon>metagenomes</taxon>
        <taxon>ecological metagenomes</taxon>
    </lineage>
</organism>